<dbReference type="SUPFAM" id="SSF51197">
    <property type="entry name" value="Clavaminate synthase-like"/>
    <property type="match status" value="1"/>
</dbReference>
<dbReference type="Pfam" id="PF13621">
    <property type="entry name" value="Cupin_8"/>
    <property type="match status" value="1"/>
</dbReference>
<protein>
    <recommendedName>
        <fullName evidence="1">JmjC domain-containing protein</fullName>
    </recommendedName>
</protein>
<evidence type="ECO:0000313" key="2">
    <source>
        <dbReference type="EMBL" id="PFH50687.1"/>
    </source>
</evidence>
<organism evidence="2 3">
    <name type="scientific">Amanita thiersii Skay4041</name>
    <dbReference type="NCBI Taxonomy" id="703135"/>
    <lineage>
        <taxon>Eukaryota</taxon>
        <taxon>Fungi</taxon>
        <taxon>Dikarya</taxon>
        <taxon>Basidiomycota</taxon>
        <taxon>Agaricomycotina</taxon>
        <taxon>Agaricomycetes</taxon>
        <taxon>Agaricomycetidae</taxon>
        <taxon>Agaricales</taxon>
        <taxon>Pluteineae</taxon>
        <taxon>Amanitaceae</taxon>
        <taxon>Amanita</taxon>
    </lineage>
</organism>
<proteinExistence type="predicted"/>
<dbReference type="Proteomes" id="UP000242287">
    <property type="component" value="Unassembled WGS sequence"/>
</dbReference>
<feature type="domain" description="JmjC" evidence="1">
    <location>
        <begin position="201"/>
        <end position="364"/>
    </location>
</feature>
<gene>
    <name evidence="2" type="ORF">AMATHDRAFT_144574</name>
</gene>
<evidence type="ECO:0000259" key="1">
    <source>
        <dbReference type="PROSITE" id="PS51184"/>
    </source>
</evidence>
<dbReference type="OrthoDB" id="47172at2759"/>
<dbReference type="AlphaFoldDB" id="A0A2A9NQZ9"/>
<keyword evidence="3" id="KW-1185">Reference proteome</keyword>
<dbReference type="InterPro" id="IPR003347">
    <property type="entry name" value="JmjC_dom"/>
</dbReference>
<reference evidence="2 3" key="1">
    <citation type="submission" date="2014-02" db="EMBL/GenBank/DDBJ databases">
        <title>Transposable element dynamics among asymbiotic and ectomycorrhizal Amanita fungi.</title>
        <authorList>
            <consortium name="DOE Joint Genome Institute"/>
            <person name="Hess J."/>
            <person name="Skrede I."/>
            <person name="Wolfe B."/>
            <person name="LaButti K."/>
            <person name="Ohm R.A."/>
            <person name="Grigoriev I.V."/>
            <person name="Pringle A."/>
        </authorList>
    </citation>
    <scope>NUCLEOTIDE SEQUENCE [LARGE SCALE GENOMIC DNA]</scope>
    <source>
        <strain evidence="2 3">SKay4041</strain>
    </source>
</reference>
<dbReference type="Gene3D" id="2.60.120.650">
    <property type="entry name" value="Cupin"/>
    <property type="match status" value="1"/>
</dbReference>
<accession>A0A2A9NQZ9</accession>
<sequence length="364" mass="41476">MSHTQSSYQWRQLHTDACIVKSLLLLDAGNASDAVSSLDYAIIISGATGNDRLHIIHTLIQGIQFRHLPLPAFSLQKYPGTNSTGYIKPLHTAEHCIVPLDHPPSLLTFQTKLFREPFVLRNYASGWPAFEEHPWCSVGYLRSISGLGRIVPVEVGNDYRSNEWSQKLIDWDEFLSSLDFIDQPRQKDTDIMYLAQHNLFMQFPKLWEDIFIPDYVYADLDCPRHTRPENDEGLVINTWLGPRGTMSPAHTDPYHNIYVQIVGSKTVWLAAPELSAYMYPYTGREGAGHPAVNELQPEMSNTTRIDVFGEKSGESEQEFPGFWKEVVGQAKWYTLEAGDALYIPGGWWHGMRSEETSFSVSMWF</sequence>
<dbReference type="PANTHER" id="PTHR12461:SF94">
    <property type="entry name" value="JMJC DOMAIN-CONTAINING PROTEIN"/>
    <property type="match status" value="1"/>
</dbReference>
<dbReference type="PROSITE" id="PS51184">
    <property type="entry name" value="JMJC"/>
    <property type="match status" value="1"/>
</dbReference>
<name>A0A2A9NQZ9_9AGAR</name>
<dbReference type="STRING" id="703135.A0A2A9NQZ9"/>
<evidence type="ECO:0000313" key="3">
    <source>
        <dbReference type="Proteomes" id="UP000242287"/>
    </source>
</evidence>
<dbReference type="PANTHER" id="PTHR12461">
    <property type="entry name" value="HYPOXIA-INDUCIBLE FACTOR 1 ALPHA INHIBITOR-RELATED"/>
    <property type="match status" value="1"/>
</dbReference>
<dbReference type="InterPro" id="IPR041667">
    <property type="entry name" value="Cupin_8"/>
</dbReference>
<dbReference type="EMBL" id="KZ301999">
    <property type="protein sequence ID" value="PFH50687.1"/>
    <property type="molecule type" value="Genomic_DNA"/>
</dbReference>